<dbReference type="InterPro" id="IPR000182">
    <property type="entry name" value="GNAT_dom"/>
</dbReference>
<dbReference type="EMBL" id="JAATEN010000016">
    <property type="protein sequence ID" value="NJQ02634.1"/>
    <property type="molecule type" value="Genomic_DNA"/>
</dbReference>
<name>A0ABX1C4R8_9ACTN</name>
<sequence length="188" mass="19245">MLAAMHIRAATAADWPGIWAFMRLILAAGETYTYPRDMDEEAARAVWTPPAPGRTLVAVDGGGSEGGSAGDGGAGGGAGGGGAGGTVLGTAKLHPNQMGGGAHVANASFMVAPGAAGRGVGRALGHHVLDQARQDGYRAMQFNAVVESNTRAVALWRSLGFEILATVPEGFHHPVKGYVGLHVMHRRL</sequence>
<dbReference type="Gene3D" id="3.40.630.30">
    <property type="match status" value="1"/>
</dbReference>
<protein>
    <submittedName>
        <fullName evidence="3">GNAT family N-acetyltransferase</fullName>
    </submittedName>
</protein>
<dbReference type="SUPFAM" id="SSF55729">
    <property type="entry name" value="Acyl-CoA N-acyltransferases (Nat)"/>
    <property type="match status" value="1"/>
</dbReference>
<organism evidence="3 4">
    <name type="scientific">Streptomyces zingiberis</name>
    <dbReference type="NCBI Taxonomy" id="2053010"/>
    <lineage>
        <taxon>Bacteria</taxon>
        <taxon>Bacillati</taxon>
        <taxon>Actinomycetota</taxon>
        <taxon>Actinomycetes</taxon>
        <taxon>Kitasatosporales</taxon>
        <taxon>Streptomycetaceae</taxon>
        <taxon>Streptomyces</taxon>
    </lineage>
</organism>
<gene>
    <name evidence="3" type="ORF">HCK00_19330</name>
</gene>
<dbReference type="InterPro" id="IPR052742">
    <property type="entry name" value="Mito_N-acetyltransferase"/>
</dbReference>
<evidence type="ECO:0000259" key="2">
    <source>
        <dbReference type="PROSITE" id="PS51186"/>
    </source>
</evidence>
<accession>A0ABX1C4R8</accession>
<dbReference type="CDD" id="cd04301">
    <property type="entry name" value="NAT_SF"/>
    <property type="match status" value="1"/>
</dbReference>
<comment type="caution">
    <text evidence="3">The sequence shown here is derived from an EMBL/GenBank/DDBJ whole genome shotgun (WGS) entry which is preliminary data.</text>
</comment>
<proteinExistence type="predicted"/>
<evidence type="ECO:0000313" key="3">
    <source>
        <dbReference type="EMBL" id="NJQ02634.1"/>
    </source>
</evidence>
<dbReference type="PANTHER" id="PTHR43138">
    <property type="entry name" value="ACETYLTRANSFERASE, GNAT FAMILY"/>
    <property type="match status" value="1"/>
</dbReference>
<dbReference type="Proteomes" id="UP000695264">
    <property type="component" value="Unassembled WGS sequence"/>
</dbReference>
<feature type="domain" description="N-acetyltransferase" evidence="2">
    <location>
        <begin position="5"/>
        <end position="188"/>
    </location>
</feature>
<dbReference type="PANTHER" id="PTHR43138:SF1">
    <property type="entry name" value="N-ACETYLTRANSFERASE ACA1"/>
    <property type="match status" value="1"/>
</dbReference>
<evidence type="ECO:0000313" key="4">
    <source>
        <dbReference type="Proteomes" id="UP000695264"/>
    </source>
</evidence>
<feature type="region of interest" description="Disordered" evidence="1">
    <location>
        <begin position="49"/>
        <end position="81"/>
    </location>
</feature>
<dbReference type="InterPro" id="IPR016181">
    <property type="entry name" value="Acyl_CoA_acyltransferase"/>
</dbReference>
<feature type="compositionally biased region" description="Gly residues" evidence="1">
    <location>
        <begin position="60"/>
        <end position="81"/>
    </location>
</feature>
<keyword evidence="4" id="KW-1185">Reference proteome</keyword>
<dbReference type="PROSITE" id="PS51186">
    <property type="entry name" value="GNAT"/>
    <property type="match status" value="1"/>
</dbReference>
<reference evidence="3 4" key="1">
    <citation type="submission" date="2020-03" db="EMBL/GenBank/DDBJ databases">
        <title>WGS of actinomycetes isolated from Thailand.</title>
        <authorList>
            <person name="Thawai C."/>
        </authorList>
    </citation>
    <scope>NUCLEOTIDE SEQUENCE [LARGE SCALE GENOMIC DNA]</scope>
    <source>
        <strain evidence="3 4">PLAI 1-29</strain>
    </source>
</reference>
<evidence type="ECO:0000256" key="1">
    <source>
        <dbReference type="SAM" id="MobiDB-lite"/>
    </source>
</evidence>
<dbReference type="Pfam" id="PF00583">
    <property type="entry name" value="Acetyltransf_1"/>
    <property type="match status" value="1"/>
</dbReference>